<dbReference type="Proteomes" id="UP000253383">
    <property type="component" value="Unassembled WGS sequence"/>
</dbReference>
<name>A0A368JKY7_9BACT</name>
<feature type="region of interest" description="Disordered" evidence="1">
    <location>
        <begin position="1"/>
        <end position="23"/>
    </location>
</feature>
<evidence type="ECO:0000256" key="1">
    <source>
        <dbReference type="SAM" id="MobiDB-lite"/>
    </source>
</evidence>
<organism evidence="2 3">
    <name type="scientific">Larkinella punicea</name>
    <dbReference type="NCBI Taxonomy" id="2315727"/>
    <lineage>
        <taxon>Bacteria</taxon>
        <taxon>Pseudomonadati</taxon>
        <taxon>Bacteroidota</taxon>
        <taxon>Cytophagia</taxon>
        <taxon>Cytophagales</taxon>
        <taxon>Spirosomataceae</taxon>
        <taxon>Larkinella</taxon>
    </lineage>
</organism>
<reference evidence="2 3" key="1">
    <citation type="submission" date="2018-07" db="EMBL/GenBank/DDBJ databases">
        <title>Genome analysis of Larkinella rosea.</title>
        <authorList>
            <person name="Zhou Z."/>
            <person name="Wang G."/>
        </authorList>
    </citation>
    <scope>NUCLEOTIDE SEQUENCE [LARGE SCALE GENOMIC DNA]</scope>
    <source>
        <strain evidence="3">zzj9</strain>
    </source>
</reference>
<protein>
    <recommendedName>
        <fullName evidence="4">DUF5681 domain-containing protein</fullName>
    </recommendedName>
</protein>
<evidence type="ECO:0000313" key="3">
    <source>
        <dbReference type="Proteomes" id="UP000253383"/>
    </source>
</evidence>
<gene>
    <name evidence="2" type="ORF">DUE52_18145</name>
</gene>
<evidence type="ECO:0000313" key="2">
    <source>
        <dbReference type="EMBL" id="RCR68317.1"/>
    </source>
</evidence>
<dbReference type="RefSeq" id="WP_114407448.1">
    <property type="nucleotide sequence ID" value="NZ_QOWE01000014.1"/>
</dbReference>
<keyword evidence="3" id="KW-1185">Reference proteome</keyword>
<evidence type="ECO:0008006" key="4">
    <source>
        <dbReference type="Google" id="ProtNLM"/>
    </source>
</evidence>
<dbReference type="EMBL" id="QOWE01000014">
    <property type="protein sequence ID" value="RCR68317.1"/>
    <property type="molecule type" value="Genomic_DNA"/>
</dbReference>
<proteinExistence type="predicted"/>
<dbReference type="AlphaFoldDB" id="A0A368JKY7"/>
<sequence length="97" mass="11142">MTKFTVGKTKTGGRKPGTPNKVNSTIKERIVQLIDDKFDDIKDDLDKLDPEDRVSAYLKMLEYVLPKQRETKIDVSSLTDEQIDDLLEKALNKMENQ</sequence>
<accession>A0A368JKY7</accession>
<comment type="caution">
    <text evidence="2">The sequence shown here is derived from an EMBL/GenBank/DDBJ whole genome shotgun (WGS) entry which is preliminary data.</text>
</comment>
<dbReference type="OrthoDB" id="962446at2"/>